<organism evidence="1 2">
    <name type="scientific">Candidatus Fervidibacter sacchari</name>
    <dbReference type="NCBI Taxonomy" id="1448929"/>
    <lineage>
        <taxon>Bacteria</taxon>
        <taxon>Candidatus Fervidibacterota</taxon>
        <taxon>Candidatus Fervidibacter</taxon>
    </lineage>
</organism>
<evidence type="ECO:0000313" key="2">
    <source>
        <dbReference type="Proteomes" id="UP001204798"/>
    </source>
</evidence>
<dbReference type="Proteomes" id="UP001204798">
    <property type="component" value="Unassembled WGS sequence"/>
</dbReference>
<comment type="caution">
    <text evidence="1">The sequence shown here is derived from an EMBL/GenBank/DDBJ whole genome shotgun (WGS) entry which is preliminary data.</text>
</comment>
<sequence>MVWRGVGIEGQKVGVGVYLVRVRAVDEEGRAVQAATVVRLR</sequence>
<accession>A0ABT2EW25</accession>
<protein>
    <recommendedName>
        <fullName evidence="3">FlgD Ig-like domain-containing protein</fullName>
    </recommendedName>
</protein>
<gene>
    <name evidence="1" type="ORF">M2350_003556</name>
</gene>
<reference evidence="1 2" key="1">
    <citation type="submission" date="2022-08" db="EMBL/GenBank/DDBJ databases">
        <title>Bacterial and archaeal communities from various locations to study Microbial Dark Matter (Phase II).</title>
        <authorList>
            <person name="Stepanauskas R."/>
        </authorList>
    </citation>
    <scope>NUCLEOTIDE SEQUENCE [LARGE SCALE GENOMIC DNA]</scope>
    <source>
        <strain evidence="1 2">PD1</strain>
    </source>
</reference>
<evidence type="ECO:0000313" key="1">
    <source>
        <dbReference type="EMBL" id="MCS3921115.1"/>
    </source>
</evidence>
<keyword evidence="2" id="KW-1185">Reference proteome</keyword>
<dbReference type="EMBL" id="JANUCP010000009">
    <property type="protein sequence ID" value="MCS3921115.1"/>
    <property type="molecule type" value="Genomic_DNA"/>
</dbReference>
<proteinExistence type="predicted"/>
<evidence type="ECO:0008006" key="3">
    <source>
        <dbReference type="Google" id="ProtNLM"/>
    </source>
</evidence>
<name>A0ABT2EW25_9BACT</name>
<dbReference type="RefSeq" id="WP_259101950.1">
    <property type="nucleotide sequence ID" value="NZ_CP130454.1"/>
</dbReference>